<reference evidence="5 6" key="1">
    <citation type="submission" date="2018-08" db="EMBL/GenBank/DDBJ databases">
        <title>Meiothermus granaticius genome AF-68 sequencing project.</title>
        <authorList>
            <person name="Da Costa M.S."/>
            <person name="Albuquerque L."/>
            <person name="Raposo P."/>
            <person name="Froufe H.J.C."/>
            <person name="Barroso C.S."/>
            <person name="Egas C."/>
        </authorList>
    </citation>
    <scope>NUCLEOTIDE SEQUENCE [LARGE SCALE GENOMIC DNA]</scope>
    <source>
        <strain evidence="5 6">AF-68</strain>
    </source>
</reference>
<feature type="transmembrane region" description="Helical" evidence="2">
    <location>
        <begin position="247"/>
        <end position="267"/>
    </location>
</feature>
<accession>A0A399FCF4</accession>
<keyword evidence="6" id="KW-1185">Reference proteome</keyword>
<organism evidence="5 6">
    <name type="scientific">Meiothermus granaticius NBRC 107808</name>
    <dbReference type="NCBI Taxonomy" id="1227551"/>
    <lineage>
        <taxon>Bacteria</taxon>
        <taxon>Thermotogati</taxon>
        <taxon>Deinococcota</taxon>
        <taxon>Deinococci</taxon>
        <taxon>Thermales</taxon>
        <taxon>Thermaceae</taxon>
        <taxon>Meiothermus</taxon>
    </lineage>
</organism>
<name>A0A399FCF4_9DEIN</name>
<feature type="region of interest" description="Disordered" evidence="1">
    <location>
        <begin position="602"/>
        <end position="632"/>
    </location>
</feature>
<dbReference type="RefSeq" id="WP_240631179.1">
    <property type="nucleotide sequence ID" value="NZ_BJXM01000015.1"/>
</dbReference>
<evidence type="ECO:0000256" key="2">
    <source>
        <dbReference type="SAM" id="Phobius"/>
    </source>
</evidence>
<dbReference type="Pfam" id="PF20990">
    <property type="entry name" value="DUF2207_C"/>
    <property type="match status" value="1"/>
</dbReference>
<evidence type="ECO:0000259" key="3">
    <source>
        <dbReference type="Pfam" id="PF09972"/>
    </source>
</evidence>
<keyword evidence="2" id="KW-0472">Membrane</keyword>
<feature type="transmembrane region" description="Helical" evidence="2">
    <location>
        <begin position="423"/>
        <end position="444"/>
    </location>
</feature>
<sequence>MNRHKGWGLLVVAGLGVALGKSYHLASVEQDVYLLSSGLVRVVDTRTFVFEGVYREVFFTLEPRSGGQVRFEGASALDGKPAVYQVEGNRLSITAGPSQKGNLPPLASDEKRTFRFSYTLSNELEVAQDAALFDRQVLEPIHAAIDRYVLRLHAPQPAPELFRVFIFTGQGRIGSLEFDPARQRATVKLAPVGENEFVRSRVLLDPRGFTVRTLNAPRLEAWLKETEAQTQRFRERSRRAQEPIPTWVAWLGAVPIGFFLLLLTNLARAYWQGGREPTVQEVGRYYREPAEEIPPGLVPYVLHQHDPGQGRLGLAFSATLLNLARQGNLELVRHHEPGLFGLFGREEVRFRLHNPPQGSGFEGRVYAVLQKADGGDGTVSPQEIRSYFQRNPGQASALAALPRAEYEQAHGPLLDPSSSRQGALWTGILGVAGMLSLMAAILTVPLGQGFFAELGYSEASNPTALVILALALAATGLGLLGLSRVAYRSLPRWQPDKLLNAQRWAAYRNFLADFSQMETAPPEHFRLWDYHFVYASALGVAERYLRNLRGLAERQGRALVAPPWVGDTSGGGSSLLASAGQIAQVTQSLEAVTRNLNHLESALRPHSSGSGGGFGGSSSGGSSGGGSSSGAR</sequence>
<dbReference type="Proteomes" id="UP000266178">
    <property type="component" value="Unassembled WGS sequence"/>
</dbReference>
<evidence type="ECO:0000256" key="1">
    <source>
        <dbReference type="SAM" id="MobiDB-lite"/>
    </source>
</evidence>
<feature type="compositionally biased region" description="Gly residues" evidence="1">
    <location>
        <begin position="609"/>
        <end position="632"/>
    </location>
</feature>
<evidence type="ECO:0008006" key="7">
    <source>
        <dbReference type="Google" id="ProtNLM"/>
    </source>
</evidence>
<gene>
    <name evidence="5" type="ORF">Mgrana_00014</name>
</gene>
<dbReference type="Pfam" id="PF09972">
    <property type="entry name" value="DUF2207"/>
    <property type="match status" value="1"/>
</dbReference>
<evidence type="ECO:0000259" key="4">
    <source>
        <dbReference type="Pfam" id="PF20990"/>
    </source>
</evidence>
<dbReference type="InterPro" id="IPR018702">
    <property type="entry name" value="DUF2207"/>
</dbReference>
<feature type="transmembrane region" description="Helical" evidence="2">
    <location>
        <begin position="464"/>
        <end position="487"/>
    </location>
</feature>
<keyword evidence="2" id="KW-1133">Transmembrane helix</keyword>
<keyword evidence="2" id="KW-0812">Transmembrane</keyword>
<evidence type="ECO:0000313" key="6">
    <source>
        <dbReference type="Proteomes" id="UP000266178"/>
    </source>
</evidence>
<feature type="domain" description="DUF2207" evidence="3">
    <location>
        <begin position="28"/>
        <end position="203"/>
    </location>
</feature>
<proteinExistence type="predicted"/>
<dbReference type="EMBL" id="QWLB01000001">
    <property type="protein sequence ID" value="RIH93928.1"/>
    <property type="molecule type" value="Genomic_DNA"/>
</dbReference>
<protein>
    <recommendedName>
        <fullName evidence="7">DUF2207 domain-containing protein</fullName>
    </recommendedName>
</protein>
<evidence type="ECO:0000313" key="5">
    <source>
        <dbReference type="EMBL" id="RIH93928.1"/>
    </source>
</evidence>
<comment type="caution">
    <text evidence="5">The sequence shown here is derived from an EMBL/GenBank/DDBJ whole genome shotgun (WGS) entry which is preliminary data.</text>
</comment>
<dbReference type="AlphaFoldDB" id="A0A399FCF4"/>
<feature type="domain" description="Predicted membrane protein YciQ-like C-terminal" evidence="4">
    <location>
        <begin position="284"/>
        <end position="548"/>
    </location>
</feature>
<dbReference type="InterPro" id="IPR048389">
    <property type="entry name" value="YciQ-like_C"/>
</dbReference>